<dbReference type="Gene3D" id="1.20.5.2440">
    <property type="match status" value="1"/>
</dbReference>
<dbReference type="GO" id="GO:0045055">
    <property type="term" value="P:regulated exocytosis"/>
    <property type="evidence" value="ECO:0007669"/>
    <property type="project" value="TreeGrafter"/>
</dbReference>
<dbReference type="AlphaFoldDB" id="A0A915J9G4"/>
<feature type="domain" description="FIP-RBD" evidence="4">
    <location>
        <begin position="198"/>
        <end position="242"/>
    </location>
</feature>
<evidence type="ECO:0000259" key="4">
    <source>
        <dbReference type="Pfam" id="PF09457"/>
    </source>
</evidence>
<keyword evidence="3" id="KW-0653">Protein transport</keyword>
<dbReference type="InterPro" id="IPR019018">
    <property type="entry name" value="Rab-bd_FIP-RBD"/>
</dbReference>
<name>A0A915J9G4_ROMCU</name>
<sequence>MAFLDEFIGQIRLPLDEFYELYDTRPHSCWYPLKGKSGKQDEHKYIGELSIRIEFIYKENLEVPVNDRFDSLSLSSQKTNNLRGLKMAVKKAFEVSNIASDSSSKVVQKSSNLPIFNRASICNAEIPVEKEVLRNDLSTKKPDLVPDNEVSNARNGIEANNNFEEFFSTPINDNYWKRMSSFGKAGGFDPDSTFELMSKAELLDTVKKQRLEISRCLKRIRDLEDYIDQLTLRVIDAQPDLLLGPFSRASSARYPVTKVEAIFSTIRWQHLGTTFHQIGDPSAQLPVCSINLCRQ</sequence>
<evidence type="ECO:0000313" key="6">
    <source>
        <dbReference type="WBParaSite" id="nRc.2.0.1.t23114-RA"/>
    </source>
</evidence>
<dbReference type="WBParaSite" id="nRc.2.0.1.t23114-RA">
    <property type="protein sequence ID" value="nRc.2.0.1.t23114-RA"/>
    <property type="gene ID" value="nRc.2.0.1.g23114"/>
</dbReference>
<dbReference type="Proteomes" id="UP000887565">
    <property type="component" value="Unplaced"/>
</dbReference>
<evidence type="ECO:0000256" key="1">
    <source>
        <dbReference type="ARBA" id="ARBA00022448"/>
    </source>
</evidence>
<dbReference type="InterPro" id="IPR037789">
    <property type="entry name" value="FIP_classI"/>
</dbReference>
<organism evidence="5 6">
    <name type="scientific">Romanomermis culicivorax</name>
    <name type="common">Nematode worm</name>
    <dbReference type="NCBI Taxonomy" id="13658"/>
    <lineage>
        <taxon>Eukaryota</taxon>
        <taxon>Metazoa</taxon>
        <taxon>Ecdysozoa</taxon>
        <taxon>Nematoda</taxon>
        <taxon>Enoplea</taxon>
        <taxon>Dorylaimia</taxon>
        <taxon>Mermithida</taxon>
        <taxon>Mermithoidea</taxon>
        <taxon>Mermithidae</taxon>
        <taxon>Romanomermis</taxon>
    </lineage>
</organism>
<dbReference type="InterPro" id="IPR035892">
    <property type="entry name" value="C2_domain_sf"/>
</dbReference>
<dbReference type="Pfam" id="PF09457">
    <property type="entry name" value="RBD-FIP"/>
    <property type="match status" value="1"/>
</dbReference>
<dbReference type="PANTHER" id="PTHR15746:SF23">
    <property type="entry name" value="RAB11 INTERACTING PROTEIN, ISOFORM A"/>
    <property type="match status" value="1"/>
</dbReference>
<evidence type="ECO:0000256" key="3">
    <source>
        <dbReference type="ARBA" id="ARBA00022927"/>
    </source>
</evidence>
<keyword evidence="2" id="KW-0597">Phosphoprotein</keyword>
<keyword evidence="5" id="KW-1185">Reference proteome</keyword>
<dbReference type="SUPFAM" id="SSF49562">
    <property type="entry name" value="C2 domain (Calcium/lipid-binding domain, CaLB)"/>
    <property type="match status" value="1"/>
</dbReference>
<dbReference type="InterPro" id="IPR037245">
    <property type="entry name" value="FIP-RBD_C_sf"/>
</dbReference>
<dbReference type="PANTHER" id="PTHR15746">
    <property type="entry name" value="RAB11-RELATED"/>
    <property type="match status" value="1"/>
</dbReference>
<dbReference type="GO" id="GO:0031267">
    <property type="term" value="F:small GTPase binding"/>
    <property type="evidence" value="ECO:0007669"/>
    <property type="project" value="InterPro"/>
</dbReference>
<accession>A0A915J9G4</accession>
<protein>
    <submittedName>
        <fullName evidence="6">FIP-RBD domain-containing protein</fullName>
    </submittedName>
</protein>
<evidence type="ECO:0000313" key="5">
    <source>
        <dbReference type="Proteomes" id="UP000887565"/>
    </source>
</evidence>
<dbReference type="SUPFAM" id="SSF144270">
    <property type="entry name" value="Eferin C-derminal domain-like"/>
    <property type="match status" value="1"/>
</dbReference>
<proteinExistence type="predicted"/>
<dbReference type="GO" id="GO:0015031">
    <property type="term" value="P:protein transport"/>
    <property type="evidence" value="ECO:0007669"/>
    <property type="project" value="UniProtKB-KW"/>
</dbReference>
<keyword evidence="1" id="KW-0813">Transport</keyword>
<reference evidence="6" key="1">
    <citation type="submission" date="2022-11" db="UniProtKB">
        <authorList>
            <consortium name="WormBaseParasite"/>
        </authorList>
    </citation>
    <scope>IDENTIFICATION</scope>
</reference>
<evidence type="ECO:0000256" key="2">
    <source>
        <dbReference type="ARBA" id="ARBA00022553"/>
    </source>
</evidence>